<feature type="domain" description="LysM" evidence="1">
    <location>
        <begin position="3"/>
        <end position="47"/>
    </location>
</feature>
<dbReference type="SUPFAM" id="SSF82171">
    <property type="entry name" value="DPP6 N-terminal domain-like"/>
    <property type="match status" value="1"/>
</dbReference>
<sequence>MQMFYTVRAGDSVWQIAQRWGIPVDSLIAANNLVAPDTIFIGQQLSIPPGVDRYRVQAGDSVYRIAQFYGVPPADIIAANQLQSPYIIHPGQLLTIPRGVPFYVVQPSDSLFSIAQRFNVVTGGRVNYQLIMQANNLTSTTIFPGQRLVIPYAPPGEDGLLAYISNRSGTYDLWMYDPSIGTNRQVTFGLGESYSVPYWSPDSSRIAFIGKNGILYAVNLTNNRFTAIDQFSQPEGAFINWAPDNQRLVYSNRNEIIIYHVVTHQAQRINQPNVRDVQWFPSGQELLFEAPDNTGISQLYRIRTDGTGLQQITENTGEPFNNVRLSPDGRYLLYTSPGASISIIHAVELATGQVFEVTGGPLAKNYDPTWSQDSASIAYSATANEDRGYFSQIRTSGRQGENDRIRAISDCFSTLVTFSPDSTKVAYLSECDTEGGASEIWMVDLEHPVPIQLVTNGNITALAWSKTTLTTETTTFTSSTYRVQLQFPANWQRAIDGRERYEGANGFFQVSAIAYDGPLGDVCQSDAYHQLRPYGTNPQIVSTQIQGQPACMIFPSADQPTQMQNQAALIVQYPTPVVISGNTYRFFILWADVGHINQITSTLRFL</sequence>
<dbReference type="CDD" id="cd00118">
    <property type="entry name" value="LysM"/>
    <property type="match status" value="3"/>
</dbReference>
<name>A0A4U1D9F2_9BACI</name>
<dbReference type="OrthoDB" id="308800at2"/>
<proteinExistence type="predicted"/>
<dbReference type="AlphaFoldDB" id="A0A4U1D9F2"/>
<dbReference type="GO" id="GO:0008932">
    <property type="term" value="F:lytic endotransglycosylase activity"/>
    <property type="evidence" value="ECO:0007669"/>
    <property type="project" value="TreeGrafter"/>
</dbReference>
<feature type="domain" description="LysM" evidence="1">
    <location>
        <begin position="52"/>
        <end position="96"/>
    </location>
</feature>
<dbReference type="InterPro" id="IPR011659">
    <property type="entry name" value="WD40"/>
</dbReference>
<evidence type="ECO:0000313" key="3">
    <source>
        <dbReference type="Proteomes" id="UP000307756"/>
    </source>
</evidence>
<evidence type="ECO:0000259" key="1">
    <source>
        <dbReference type="PROSITE" id="PS51782"/>
    </source>
</evidence>
<dbReference type="PANTHER" id="PTHR33734">
    <property type="entry name" value="LYSM DOMAIN-CONTAINING GPI-ANCHORED PROTEIN 2"/>
    <property type="match status" value="1"/>
</dbReference>
<reference evidence="2 3" key="1">
    <citation type="journal article" date="2011" name="J. Microbiol.">
        <title>Bacillus kyonggiensis sp. nov., isolated from soil of a lettuce field.</title>
        <authorList>
            <person name="Dong K."/>
            <person name="Lee S."/>
        </authorList>
    </citation>
    <scope>NUCLEOTIDE SEQUENCE [LARGE SCALE GENOMIC DNA]</scope>
    <source>
        <strain evidence="2 3">NB22</strain>
    </source>
</reference>
<accession>A0A4U1D9F2</accession>
<keyword evidence="3" id="KW-1185">Reference proteome</keyword>
<feature type="domain" description="LysM" evidence="1">
    <location>
        <begin position="101"/>
        <end position="150"/>
    </location>
</feature>
<dbReference type="RefSeq" id="WP_136829976.1">
    <property type="nucleotide sequence ID" value="NZ_SWBM01000001.1"/>
</dbReference>
<dbReference type="InterPro" id="IPR036779">
    <property type="entry name" value="LysM_dom_sf"/>
</dbReference>
<protein>
    <submittedName>
        <fullName evidence="2">LysM peptidoglycan-binding domain-containing protein</fullName>
    </submittedName>
</protein>
<comment type="caution">
    <text evidence="2">The sequence shown here is derived from an EMBL/GenBank/DDBJ whole genome shotgun (WGS) entry which is preliminary data.</text>
</comment>
<dbReference type="PANTHER" id="PTHR33734:SF22">
    <property type="entry name" value="MEMBRANE-BOUND LYTIC MUREIN TRANSGLYCOSYLASE D"/>
    <property type="match status" value="1"/>
</dbReference>
<dbReference type="SUPFAM" id="SSF54106">
    <property type="entry name" value="LysM domain"/>
    <property type="match status" value="3"/>
</dbReference>
<dbReference type="Proteomes" id="UP000307756">
    <property type="component" value="Unassembled WGS sequence"/>
</dbReference>
<dbReference type="Pfam" id="PF07676">
    <property type="entry name" value="PD40"/>
    <property type="match status" value="1"/>
</dbReference>
<dbReference type="InterPro" id="IPR018392">
    <property type="entry name" value="LysM"/>
</dbReference>
<dbReference type="Gene3D" id="2.120.10.30">
    <property type="entry name" value="TolB, C-terminal domain"/>
    <property type="match status" value="2"/>
</dbReference>
<evidence type="ECO:0000313" key="2">
    <source>
        <dbReference type="EMBL" id="TKC19131.1"/>
    </source>
</evidence>
<gene>
    <name evidence="2" type="ORF">FA727_06185</name>
</gene>
<dbReference type="SMART" id="SM00257">
    <property type="entry name" value="LysM"/>
    <property type="match status" value="3"/>
</dbReference>
<dbReference type="Pfam" id="PF01476">
    <property type="entry name" value="LysM"/>
    <property type="match status" value="3"/>
</dbReference>
<dbReference type="Gene3D" id="2.120.10.60">
    <property type="entry name" value="Tricorn protease N-terminal domain"/>
    <property type="match status" value="1"/>
</dbReference>
<dbReference type="PROSITE" id="PS51782">
    <property type="entry name" value="LYSM"/>
    <property type="match status" value="3"/>
</dbReference>
<organism evidence="2 3">
    <name type="scientific">Robertmurraya kyonggiensis</name>
    <dbReference type="NCBI Taxonomy" id="1037680"/>
    <lineage>
        <taxon>Bacteria</taxon>
        <taxon>Bacillati</taxon>
        <taxon>Bacillota</taxon>
        <taxon>Bacilli</taxon>
        <taxon>Bacillales</taxon>
        <taxon>Bacillaceae</taxon>
        <taxon>Robertmurraya</taxon>
    </lineage>
</organism>
<dbReference type="EMBL" id="SWBM01000001">
    <property type="protein sequence ID" value="TKC19131.1"/>
    <property type="molecule type" value="Genomic_DNA"/>
</dbReference>
<dbReference type="InterPro" id="IPR011042">
    <property type="entry name" value="6-blade_b-propeller_TolB-like"/>
</dbReference>
<dbReference type="Gene3D" id="3.10.350.10">
    <property type="entry name" value="LysM domain"/>
    <property type="match status" value="3"/>
</dbReference>